<protein>
    <submittedName>
        <fullName evidence="4">CACTA en-spm transposon protein</fullName>
    </submittedName>
</protein>
<dbReference type="Proteomes" id="UP000270296">
    <property type="component" value="Unassembled WGS sequence"/>
</dbReference>
<feature type="region of interest" description="Disordered" evidence="1">
    <location>
        <begin position="85"/>
        <end position="104"/>
    </location>
</feature>
<evidence type="ECO:0000313" key="3">
    <source>
        <dbReference type="Proteomes" id="UP000270296"/>
    </source>
</evidence>
<gene>
    <name evidence="2" type="ORF">SBAD_LOCUS10288</name>
</gene>
<dbReference type="EMBL" id="UZAM01013871">
    <property type="protein sequence ID" value="VDP30568.1"/>
    <property type="molecule type" value="Genomic_DNA"/>
</dbReference>
<evidence type="ECO:0000313" key="4">
    <source>
        <dbReference type="WBParaSite" id="SBAD_0001065201-mRNA-1"/>
    </source>
</evidence>
<keyword evidence="3" id="KW-1185">Reference proteome</keyword>
<proteinExistence type="predicted"/>
<organism evidence="4">
    <name type="scientific">Soboliphyme baturini</name>
    <dbReference type="NCBI Taxonomy" id="241478"/>
    <lineage>
        <taxon>Eukaryota</taxon>
        <taxon>Metazoa</taxon>
        <taxon>Ecdysozoa</taxon>
        <taxon>Nematoda</taxon>
        <taxon>Enoplea</taxon>
        <taxon>Dorylaimia</taxon>
        <taxon>Dioctophymatida</taxon>
        <taxon>Dioctophymatoidea</taxon>
        <taxon>Soboliphymatidae</taxon>
        <taxon>Soboliphyme</taxon>
    </lineage>
</organism>
<accession>A0A183J340</accession>
<feature type="compositionally biased region" description="Acidic residues" evidence="1">
    <location>
        <begin position="94"/>
        <end position="104"/>
    </location>
</feature>
<reference evidence="4" key="1">
    <citation type="submission" date="2016-06" db="UniProtKB">
        <authorList>
            <consortium name="WormBaseParasite"/>
        </authorList>
    </citation>
    <scope>IDENTIFICATION</scope>
</reference>
<name>A0A183J340_9BILA</name>
<evidence type="ECO:0000313" key="2">
    <source>
        <dbReference type="EMBL" id="VDP30568.1"/>
    </source>
</evidence>
<sequence>MCKKWGGGHNKIFDYEIGKQTERYDDLTSNYEFDAVQDPNSPIGRAADHDRQVIEHPTFDISLRVNVNYSCSSCTSLRNRASVISQRRSIQGHDDDDNNDDAVA</sequence>
<dbReference type="AlphaFoldDB" id="A0A183J340"/>
<dbReference type="WBParaSite" id="SBAD_0001065201-mRNA-1">
    <property type="protein sequence ID" value="SBAD_0001065201-mRNA-1"/>
    <property type="gene ID" value="SBAD_0001065201"/>
</dbReference>
<evidence type="ECO:0000256" key="1">
    <source>
        <dbReference type="SAM" id="MobiDB-lite"/>
    </source>
</evidence>
<reference evidence="2 3" key="2">
    <citation type="submission" date="2018-11" db="EMBL/GenBank/DDBJ databases">
        <authorList>
            <consortium name="Pathogen Informatics"/>
        </authorList>
    </citation>
    <scope>NUCLEOTIDE SEQUENCE [LARGE SCALE GENOMIC DNA]</scope>
</reference>